<name>A0ACB7Y6H1_9ERIC</name>
<proteinExistence type="predicted"/>
<keyword evidence="2" id="KW-1185">Reference proteome</keyword>
<accession>A0ACB7Y6H1</accession>
<sequence length="283" mass="32396">MTGLPVDGKAVTDFDGDYEQTYITYLKKNSKWGRTGCVKLNWLRDNFMDIPETALNYHEEFMYYVRAYVLYIIGTIIVPDKTGTFALICYLPLLKDVTDFNKYAWGAALLAHLHHCLDNWLDKKSDCLAGHTYSLTGKDVEQYVETLRNRRPDQIIWEPYKRLRDDFLPQHLAEQQQMGLSRTILVCFDKAVHHLPNHCPKQFGLIGVGGGLLIADWPIPAHSDQNESHSSALDDQNTVEFSSKRAEFSSPDHDHISRSSALDDRNTDSVEFSDMSAYERSPD</sequence>
<evidence type="ECO:0000313" key="2">
    <source>
        <dbReference type="Proteomes" id="UP000828048"/>
    </source>
</evidence>
<comment type="caution">
    <text evidence="1">The sequence shown here is derived from an EMBL/GenBank/DDBJ whole genome shotgun (WGS) entry which is preliminary data.</text>
</comment>
<organism evidence="1 2">
    <name type="scientific">Vaccinium darrowii</name>
    <dbReference type="NCBI Taxonomy" id="229202"/>
    <lineage>
        <taxon>Eukaryota</taxon>
        <taxon>Viridiplantae</taxon>
        <taxon>Streptophyta</taxon>
        <taxon>Embryophyta</taxon>
        <taxon>Tracheophyta</taxon>
        <taxon>Spermatophyta</taxon>
        <taxon>Magnoliopsida</taxon>
        <taxon>eudicotyledons</taxon>
        <taxon>Gunneridae</taxon>
        <taxon>Pentapetalae</taxon>
        <taxon>asterids</taxon>
        <taxon>Ericales</taxon>
        <taxon>Ericaceae</taxon>
        <taxon>Vaccinioideae</taxon>
        <taxon>Vaccinieae</taxon>
        <taxon>Vaccinium</taxon>
    </lineage>
</organism>
<evidence type="ECO:0000313" key="1">
    <source>
        <dbReference type="EMBL" id="KAH7849015.1"/>
    </source>
</evidence>
<gene>
    <name evidence="1" type="ORF">Vadar_011747</name>
</gene>
<protein>
    <submittedName>
        <fullName evidence="1">Uncharacterized protein</fullName>
    </submittedName>
</protein>
<dbReference type="EMBL" id="CM037157">
    <property type="protein sequence ID" value="KAH7849015.1"/>
    <property type="molecule type" value="Genomic_DNA"/>
</dbReference>
<reference evidence="1 2" key="1">
    <citation type="journal article" date="2021" name="Hortic Res">
        <title>High-quality reference genome and annotation aids understanding of berry development for evergreen blueberry (Vaccinium darrowii).</title>
        <authorList>
            <person name="Yu J."/>
            <person name="Hulse-Kemp A.M."/>
            <person name="Babiker E."/>
            <person name="Staton M."/>
        </authorList>
    </citation>
    <scope>NUCLEOTIDE SEQUENCE [LARGE SCALE GENOMIC DNA]</scope>
    <source>
        <strain evidence="2">cv. NJ 8807/NJ 8810</strain>
        <tissue evidence="1">Young leaf</tissue>
    </source>
</reference>
<dbReference type="Proteomes" id="UP000828048">
    <property type="component" value="Chromosome 7"/>
</dbReference>